<sequence length="440" mass="49565">MPRLLPRLIRKTSQQVHLQKLYPLSVHAIRPSKASLRRPSLPAPFFHPAHHKQSLLLSSTPSNPITASRDYIQHKSLPPRAYIPERAKARANGYDRPRQMNANERRWWANPYLRMLSSPIRKCIVTNRYLPSDFLVRLGPVQLPTTCFTDNKPAAVLIPDGLQHTKFTARRVGPAAYVLCSQEAVASIKERGRVQVRGQLPHPRIAQHIVHLLRLRVLQELELLVEQLEHWKGSSTGEPSQILRRLTRNEWTDMKTNGHIPFGNAVAVLVVPPLNKDPTSKQKPQPSMSVAPLEQDVKATKPLPPISLLYSCQETPTNSTTASLPDILPPYQVPLYNGLALFPNRQQRVACHRLLLRILAIEKKRRDREHVCPKVPEAKDKDKNSVRARGGEKGSHAFLLASSSDTTLQADVAATAIALWRVRMFEGGTVEDDHSWTSPP</sequence>
<reference evidence="1 2" key="1">
    <citation type="submission" date="2014-02" db="EMBL/GenBank/DDBJ databases">
        <title>Transposable element dynamics among asymbiotic and ectomycorrhizal Amanita fungi.</title>
        <authorList>
            <consortium name="DOE Joint Genome Institute"/>
            <person name="Hess J."/>
            <person name="Skrede I."/>
            <person name="Wolfe B."/>
            <person name="LaButti K."/>
            <person name="Ohm R.A."/>
            <person name="Grigoriev I.V."/>
            <person name="Pringle A."/>
        </authorList>
    </citation>
    <scope>NUCLEOTIDE SEQUENCE [LARGE SCALE GENOMIC DNA]</scope>
    <source>
        <strain evidence="1 2">SKay4041</strain>
    </source>
</reference>
<accession>A0A2A9NPR1</accession>
<dbReference type="OrthoDB" id="3363286at2759"/>
<gene>
    <name evidence="1" type="ORF">AMATHDRAFT_1936</name>
</gene>
<proteinExistence type="predicted"/>
<keyword evidence="2" id="KW-1185">Reference proteome</keyword>
<protein>
    <submittedName>
        <fullName evidence="1">Uncharacterized protein</fullName>
    </submittedName>
</protein>
<organism evidence="1 2">
    <name type="scientific">Amanita thiersii Skay4041</name>
    <dbReference type="NCBI Taxonomy" id="703135"/>
    <lineage>
        <taxon>Eukaryota</taxon>
        <taxon>Fungi</taxon>
        <taxon>Dikarya</taxon>
        <taxon>Basidiomycota</taxon>
        <taxon>Agaricomycotina</taxon>
        <taxon>Agaricomycetes</taxon>
        <taxon>Agaricomycetidae</taxon>
        <taxon>Agaricales</taxon>
        <taxon>Pluteineae</taxon>
        <taxon>Amanitaceae</taxon>
        <taxon>Amanita</taxon>
    </lineage>
</organism>
<dbReference type="EMBL" id="KZ301978">
    <property type="protein sequence ID" value="PFH52529.1"/>
    <property type="molecule type" value="Genomic_DNA"/>
</dbReference>
<evidence type="ECO:0000313" key="2">
    <source>
        <dbReference type="Proteomes" id="UP000242287"/>
    </source>
</evidence>
<evidence type="ECO:0000313" key="1">
    <source>
        <dbReference type="EMBL" id="PFH52529.1"/>
    </source>
</evidence>
<dbReference type="AlphaFoldDB" id="A0A2A9NPR1"/>
<dbReference type="Proteomes" id="UP000242287">
    <property type="component" value="Unassembled WGS sequence"/>
</dbReference>
<name>A0A2A9NPR1_9AGAR</name>
<dbReference type="STRING" id="703135.A0A2A9NPR1"/>